<keyword evidence="1" id="KW-0677">Repeat</keyword>
<sequence length="885" mass="101557">MRIGLSIGDLRTAIICVFFRASTRGIAAVPLFVPTEGRHFTVNNNKTTTTNITQIAMEALSNFLTSADLIFQSDKFLVVPSLSEGWFSVLTDDIRKEIWAHIQDDKAFARACQVNRKWRHEMEVAWQTYAFRRGFFVDATFLASQGKDWKWVVRVKYLVHHNPTPEEQAVLQGPCTIVLTNSTPENNGIYEGDIVDGKRQGVGKRSFPDGSVYLGRWSNDLKDGIGSLRWADQTSYSGEWKVDKYHGFGVKSWSDGDRYEGFWEEDKKTGRGIYVWSNSDRYEGEWANDKQHGRGTFKWQTGVTYYGAFVENQREDPNALLVWPNGDRYQGSFRTNMIEGHGIYQHASGDRYIGEWKGSQRHGVATYEYVYGGKFVGQFVDDERNGQGTLHWPDGDIYEGTWRNGGRTGTGKFTSKYGQVYFQTWHERPHRNYAERIPPRTPAEDDGIACDTIETPVALILYTHYPDGTCTVELESVYVLINFNKSEPLQLRASSLFSNRINPLRVRPVHITGSNSTTCKILVNGDDEAITVLDRRTNIGAVRRQYLLKVKLRQKMQNYDYRSDEQDLMFIEKLAQLIPLGTLLKDQKVSFVANLFRLCGSDRTTVRFKGVKMMAALPNQELVLQRLVGLVDALRREEDRLVQPEASEEAKSSSIEEQQNTMEQFEAQGREKLNQSEDKLRTILSDPEYTERMIYLESRLCADPSQYHSSLMNLNHFYNKFEHLIPTMIRINEVWKDYFSDHFGGNHRYTAEIAQSNAQLKITMGDHTGAENDLRQQIVSLKESIDSVEHTEEEIDKADVIELTTLLCSLYKELTILMKNQGRMDEAKQTLSQNLALYCFQCHTAMDDLSMDRDQAVRDCTDILDRFKDLNNSANNIALTKMKNR</sequence>
<gene>
    <name evidence="3" type="ORF">PROFUN_12345</name>
</gene>
<dbReference type="InterPro" id="IPR003409">
    <property type="entry name" value="MORN"/>
</dbReference>
<organism evidence="3 4">
    <name type="scientific">Planoprotostelium fungivorum</name>
    <dbReference type="NCBI Taxonomy" id="1890364"/>
    <lineage>
        <taxon>Eukaryota</taxon>
        <taxon>Amoebozoa</taxon>
        <taxon>Evosea</taxon>
        <taxon>Variosea</taxon>
        <taxon>Cavosteliida</taxon>
        <taxon>Cavosteliaceae</taxon>
        <taxon>Planoprotostelium</taxon>
    </lineage>
</organism>
<evidence type="ECO:0000313" key="4">
    <source>
        <dbReference type="Proteomes" id="UP000241769"/>
    </source>
</evidence>
<reference evidence="3 4" key="1">
    <citation type="journal article" date="2018" name="Genome Biol. Evol.">
        <title>Multiple Roots of Fruiting Body Formation in Amoebozoa.</title>
        <authorList>
            <person name="Hillmann F."/>
            <person name="Forbes G."/>
            <person name="Novohradska S."/>
            <person name="Ferling I."/>
            <person name="Riege K."/>
            <person name="Groth M."/>
            <person name="Westermann M."/>
            <person name="Marz M."/>
            <person name="Spaller T."/>
            <person name="Winckler T."/>
            <person name="Schaap P."/>
            <person name="Glockner G."/>
        </authorList>
    </citation>
    <scope>NUCLEOTIDE SEQUENCE [LARGE SCALE GENOMIC DNA]</scope>
    <source>
        <strain evidence="3 4">Jena</strain>
    </source>
</reference>
<dbReference type="Proteomes" id="UP000241769">
    <property type="component" value="Unassembled WGS sequence"/>
</dbReference>
<name>A0A2P6N9F3_9EUKA</name>
<accession>A0A2P6N9F3</accession>
<dbReference type="Pfam" id="PF02493">
    <property type="entry name" value="MORN"/>
    <property type="match status" value="9"/>
</dbReference>
<dbReference type="STRING" id="1890364.A0A2P6N9F3"/>
<evidence type="ECO:0000256" key="1">
    <source>
        <dbReference type="ARBA" id="ARBA00022737"/>
    </source>
</evidence>
<keyword evidence="4" id="KW-1185">Reference proteome</keyword>
<dbReference type="EMBL" id="MDYQ01000144">
    <property type="protein sequence ID" value="PRP80583.1"/>
    <property type="molecule type" value="Genomic_DNA"/>
</dbReference>
<proteinExistence type="predicted"/>
<dbReference type="SMART" id="SM00698">
    <property type="entry name" value="MORN"/>
    <property type="match status" value="9"/>
</dbReference>
<dbReference type="InParanoid" id="A0A2P6N9F3"/>
<dbReference type="PANTHER" id="PTHR23084:SF263">
    <property type="entry name" value="MORN REPEAT-CONTAINING PROTEIN 1"/>
    <property type="match status" value="1"/>
</dbReference>
<dbReference type="OrthoDB" id="18857at2759"/>
<evidence type="ECO:0000313" key="3">
    <source>
        <dbReference type="EMBL" id="PRP80583.1"/>
    </source>
</evidence>
<feature type="coiled-coil region" evidence="2">
    <location>
        <begin position="648"/>
        <end position="675"/>
    </location>
</feature>
<dbReference type="AlphaFoldDB" id="A0A2P6N9F3"/>
<dbReference type="SUPFAM" id="SSF82185">
    <property type="entry name" value="Histone H3 K4-specific methyltransferase SET7/9 N-terminal domain"/>
    <property type="match status" value="2"/>
</dbReference>
<evidence type="ECO:0000256" key="2">
    <source>
        <dbReference type="SAM" id="Coils"/>
    </source>
</evidence>
<protein>
    <submittedName>
        <fullName evidence="3">Uncharacterized protein</fullName>
    </submittedName>
</protein>
<dbReference type="Gene3D" id="2.20.110.10">
    <property type="entry name" value="Histone H3 K4-specific methyltransferase SET7/9 N-terminal domain"/>
    <property type="match status" value="5"/>
</dbReference>
<dbReference type="PANTHER" id="PTHR23084">
    <property type="entry name" value="PHOSPHATIDYLINOSITOL-4-PHOSPHATE 5-KINASE RELATED"/>
    <property type="match status" value="1"/>
</dbReference>
<keyword evidence="2" id="KW-0175">Coiled coil</keyword>
<comment type="caution">
    <text evidence="3">The sequence shown here is derived from an EMBL/GenBank/DDBJ whole genome shotgun (WGS) entry which is preliminary data.</text>
</comment>